<dbReference type="SUPFAM" id="SSF46689">
    <property type="entry name" value="Homeodomain-like"/>
    <property type="match status" value="1"/>
</dbReference>
<evidence type="ECO:0000256" key="7">
    <source>
        <dbReference type="ARBA" id="ARBA00023242"/>
    </source>
</evidence>
<feature type="compositionally biased region" description="Low complexity" evidence="9">
    <location>
        <begin position="306"/>
        <end position="318"/>
    </location>
</feature>
<feature type="compositionally biased region" description="Low complexity" evidence="9">
    <location>
        <begin position="1071"/>
        <end position="1089"/>
    </location>
</feature>
<feature type="compositionally biased region" description="Acidic residues" evidence="9">
    <location>
        <begin position="898"/>
        <end position="933"/>
    </location>
</feature>
<keyword evidence="3" id="KW-0805">Transcription regulation</keyword>
<evidence type="ECO:0000313" key="11">
    <source>
        <dbReference type="EMBL" id="KAH9506199.1"/>
    </source>
</evidence>
<feature type="region of interest" description="Disordered" evidence="9">
    <location>
        <begin position="468"/>
        <end position="516"/>
    </location>
</feature>
<keyword evidence="12" id="KW-1185">Reference proteome</keyword>
<feature type="compositionally biased region" description="Basic residues" evidence="9">
    <location>
        <begin position="168"/>
        <end position="181"/>
    </location>
</feature>
<keyword evidence="6" id="KW-0804">Transcription</keyword>
<evidence type="ECO:0000256" key="1">
    <source>
        <dbReference type="ARBA" id="ARBA00004123"/>
    </source>
</evidence>
<feature type="region of interest" description="Disordered" evidence="9">
    <location>
        <begin position="640"/>
        <end position="749"/>
    </location>
</feature>
<dbReference type="Proteomes" id="UP000790347">
    <property type="component" value="Unassembled WGS sequence"/>
</dbReference>
<feature type="compositionally biased region" description="Basic and acidic residues" evidence="9">
    <location>
        <begin position="678"/>
        <end position="689"/>
    </location>
</feature>
<feature type="region of interest" description="Disordered" evidence="9">
    <location>
        <begin position="549"/>
        <end position="608"/>
    </location>
</feature>
<dbReference type="EMBL" id="ASGP02000005">
    <property type="protein sequence ID" value="KAH9506199.1"/>
    <property type="molecule type" value="Genomic_DNA"/>
</dbReference>
<feature type="compositionally biased region" description="Low complexity" evidence="9">
    <location>
        <begin position="714"/>
        <end position="744"/>
    </location>
</feature>
<feature type="compositionally biased region" description="Polar residues" evidence="9">
    <location>
        <begin position="986"/>
        <end position="1001"/>
    </location>
</feature>
<feature type="compositionally biased region" description="Polar residues" evidence="9">
    <location>
        <begin position="138"/>
        <end position="147"/>
    </location>
</feature>
<feature type="compositionally biased region" description="Acidic residues" evidence="9">
    <location>
        <begin position="648"/>
        <end position="661"/>
    </location>
</feature>
<feature type="region of interest" description="Disordered" evidence="9">
    <location>
        <begin position="966"/>
        <end position="1089"/>
    </location>
</feature>
<dbReference type="GO" id="GO:0000978">
    <property type="term" value="F:RNA polymerase II cis-regulatory region sequence-specific DNA binding"/>
    <property type="evidence" value="ECO:0007669"/>
    <property type="project" value="TreeGrafter"/>
</dbReference>
<dbReference type="InterPro" id="IPR009057">
    <property type="entry name" value="Homeodomain-like_sf"/>
</dbReference>
<organism evidence="11 12">
    <name type="scientific">Dermatophagoides farinae</name>
    <name type="common">American house dust mite</name>
    <dbReference type="NCBI Taxonomy" id="6954"/>
    <lineage>
        <taxon>Eukaryota</taxon>
        <taxon>Metazoa</taxon>
        <taxon>Ecdysozoa</taxon>
        <taxon>Arthropoda</taxon>
        <taxon>Chelicerata</taxon>
        <taxon>Arachnida</taxon>
        <taxon>Acari</taxon>
        <taxon>Acariformes</taxon>
        <taxon>Sarcoptiformes</taxon>
        <taxon>Astigmata</taxon>
        <taxon>Psoroptidia</taxon>
        <taxon>Analgoidea</taxon>
        <taxon>Pyroglyphidae</taxon>
        <taxon>Dermatophagoidinae</taxon>
        <taxon>Dermatophagoides</taxon>
    </lineage>
</organism>
<comment type="caution">
    <text evidence="11">The sequence shown here is derived from an EMBL/GenBank/DDBJ whole genome shotgun (WGS) entry which is preliminary data.</text>
</comment>
<dbReference type="GO" id="GO:0005634">
    <property type="term" value="C:nucleus"/>
    <property type="evidence" value="ECO:0007669"/>
    <property type="project" value="UniProtKB-SubCell"/>
</dbReference>
<keyword evidence="2" id="KW-0217">Developmental protein</keyword>
<dbReference type="PROSITE" id="PS51818">
    <property type="entry name" value="HOMEO_PROSPERO"/>
    <property type="match status" value="1"/>
</dbReference>
<evidence type="ECO:0000256" key="9">
    <source>
        <dbReference type="SAM" id="MobiDB-lite"/>
    </source>
</evidence>
<dbReference type="InterPro" id="IPR023082">
    <property type="entry name" value="Homeo_prospero_dom"/>
</dbReference>
<feature type="compositionally biased region" description="Low complexity" evidence="9">
    <location>
        <begin position="1009"/>
        <end position="1021"/>
    </location>
</feature>
<feature type="region of interest" description="Disordered" evidence="9">
    <location>
        <begin position="882"/>
        <end position="941"/>
    </location>
</feature>
<feature type="domain" description="Prospero" evidence="10">
    <location>
        <begin position="1575"/>
        <end position="1733"/>
    </location>
</feature>
<evidence type="ECO:0000256" key="3">
    <source>
        <dbReference type="ARBA" id="ARBA00023015"/>
    </source>
</evidence>
<evidence type="ECO:0000256" key="6">
    <source>
        <dbReference type="ARBA" id="ARBA00023163"/>
    </source>
</evidence>
<evidence type="ECO:0000256" key="5">
    <source>
        <dbReference type="ARBA" id="ARBA00023155"/>
    </source>
</evidence>
<accession>A0A922L4B5</accession>
<feature type="region of interest" description="Disordered" evidence="9">
    <location>
        <begin position="820"/>
        <end position="870"/>
    </location>
</feature>
<dbReference type="GO" id="GO:0048468">
    <property type="term" value="P:cell development"/>
    <property type="evidence" value="ECO:0007669"/>
    <property type="project" value="UniProtKB-ARBA"/>
</dbReference>
<keyword evidence="5 11" id="KW-0371">Homeobox</keyword>
<feature type="compositionally biased region" description="Polar residues" evidence="9">
    <location>
        <begin position="472"/>
        <end position="482"/>
    </location>
</feature>
<feature type="compositionally biased region" description="Polar residues" evidence="9">
    <location>
        <begin position="489"/>
        <end position="511"/>
    </location>
</feature>
<evidence type="ECO:0000313" key="12">
    <source>
        <dbReference type="Proteomes" id="UP000790347"/>
    </source>
</evidence>
<keyword evidence="7" id="KW-0539">Nucleus</keyword>
<dbReference type="FunFam" id="1.10.10.500:FF:000002">
    <property type="entry name" value="Prospero homeobox 3"/>
    <property type="match status" value="1"/>
</dbReference>
<feature type="compositionally biased region" description="Low complexity" evidence="9">
    <location>
        <begin position="1187"/>
        <end position="1198"/>
    </location>
</feature>
<feature type="compositionally biased region" description="Low complexity" evidence="9">
    <location>
        <begin position="1045"/>
        <end position="1061"/>
    </location>
</feature>
<dbReference type="PANTHER" id="PTHR12198:SF0">
    <property type="entry name" value="HOMEOBOX PROTEIN PROSPERO"/>
    <property type="match status" value="1"/>
</dbReference>
<keyword evidence="4 11" id="KW-0238">DNA-binding</keyword>
<proteinExistence type="predicted"/>
<evidence type="ECO:0000256" key="8">
    <source>
        <dbReference type="ARBA" id="ARBA00067423"/>
    </source>
</evidence>
<feature type="compositionally biased region" description="Low complexity" evidence="9">
    <location>
        <begin position="93"/>
        <end position="118"/>
    </location>
</feature>
<comment type="subcellular location">
    <subcellularLocation>
        <location evidence="1">Nucleus</location>
    </subcellularLocation>
</comment>
<feature type="compositionally biased region" description="Polar residues" evidence="9">
    <location>
        <begin position="1022"/>
        <end position="1044"/>
    </location>
</feature>
<dbReference type="InterPro" id="IPR037131">
    <property type="entry name" value="Homeo_prospero_dom_sf"/>
</dbReference>
<dbReference type="GO" id="GO:0010001">
    <property type="term" value="P:glial cell differentiation"/>
    <property type="evidence" value="ECO:0007669"/>
    <property type="project" value="UniProtKB-ARBA"/>
</dbReference>
<dbReference type="InterPro" id="IPR039350">
    <property type="entry name" value="Prospero_homeodomain"/>
</dbReference>
<feature type="region of interest" description="Disordered" evidence="9">
    <location>
        <begin position="44"/>
        <end position="70"/>
    </location>
</feature>
<reference evidence="11" key="1">
    <citation type="submission" date="2013-05" db="EMBL/GenBank/DDBJ databases">
        <authorList>
            <person name="Yim A.K.Y."/>
            <person name="Chan T.F."/>
            <person name="Ji K.M."/>
            <person name="Liu X.Y."/>
            <person name="Zhou J.W."/>
            <person name="Li R.Q."/>
            <person name="Yang K.Y."/>
            <person name="Li J."/>
            <person name="Li M."/>
            <person name="Law P.T.W."/>
            <person name="Wu Y.L."/>
            <person name="Cai Z.L."/>
            <person name="Qin H."/>
            <person name="Bao Y."/>
            <person name="Leung R.K.K."/>
            <person name="Ng P.K.S."/>
            <person name="Zou J."/>
            <person name="Zhong X.J."/>
            <person name="Ran P.X."/>
            <person name="Zhong N.S."/>
            <person name="Liu Z.G."/>
            <person name="Tsui S.K.W."/>
        </authorList>
    </citation>
    <scope>NUCLEOTIDE SEQUENCE</scope>
    <source>
        <strain evidence="11">Derf</strain>
        <tissue evidence="11">Whole organism</tissue>
    </source>
</reference>
<evidence type="ECO:0000256" key="4">
    <source>
        <dbReference type="ARBA" id="ARBA00023125"/>
    </source>
</evidence>
<feature type="region of interest" description="Disordered" evidence="9">
    <location>
        <begin position="304"/>
        <end position="324"/>
    </location>
</feature>
<reference evidence="11" key="2">
    <citation type="journal article" date="2022" name="Res Sq">
        <title>Comparative Genomics Reveals Insights into the Divergent Evolution of Astigmatic Mites and Household Pest Adaptations.</title>
        <authorList>
            <person name="Xiong Q."/>
            <person name="Wan A.T.-Y."/>
            <person name="Liu X.-Y."/>
            <person name="Fung C.S.-H."/>
            <person name="Xiao X."/>
            <person name="Malainual N."/>
            <person name="Hou J."/>
            <person name="Wang L."/>
            <person name="Wang M."/>
            <person name="Yang K."/>
            <person name="Cui Y."/>
            <person name="Leung E."/>
            <person name="Nong W."/>
            <person name="Shin S.-K."/>
            <person name="Au S."/>
            <person name="Jeong K.Y."/>
            <person name="Chew F.T."/>
            <person name="Hui J."/>
            <person name="Leung T.F."/>
            <person name="Tungtrongchitr A."/>
            <person name="Zhong N."/>
            <person name="Liu Z."/>
            <person name="Tsui S."/>
        </authorList>
    </citation>
    <scope>NUCLEOTIDE SEQUENCE</scope>
    <source>
        <strain evidence="11">Derf</strain>
        <tissue evidence="11">Whole organism</tissue>
    </source>
</reference>
<feature type="compositionally biased region" description="Polar residues" evidence="9">
    <location>
        <begin position="203"/>
        <end position="217"/>
    </location>
</feature>
<gene>
    <name evidence="11" type="primary">PROX1</name>
    <name evidence="11" type="ORF">DERF_010941</name>
</gene>
<feature type="region of interest" description="Disordered" evidence="9">
    <location>
        <begin position="1187"/>
        <end position="1209"/>
    </location>
</feature>
<feature type="compositionally biased region" description="Polar residues" evidence="9">
    <location>
        <begin position="549"/>
        <end position="559"/>
    </location>
</feature>
<evidence type="ECO:0000256" key="2">
    <source>
        <dbReference type="ARBA" id="ARBA00022473"/>
    </source>
</evidence>
<sequence>MNRLASGEQVLNPFNHHRLSIANNVTNFTNSSPYASWIRPTTRSVLKHHHQQQQQQQQQQHNSFPLDSSSSIRNIVMPHHQNLHHHSGHHHQSSAAGSASSSLASSSSSSSLASNNNNKPVKMKRTRQRVDAGEPRNSYASIANFSSRGGYHGYNNHKYGSNSNNSGNHHHHHQQHHHHNQRMSNEASSAASNGNNLHANRLAGNSGSNNHNLNYHSMSDVAAMSQHHHQMSDMATSHHHHPSYNSGVCGNSNARKSVLRDSSSFYPGHRSSCATTDAIMEHQATLFQQLCQQSPMAAFMSANHHTPTPQTPMATAAPGSNKSPPFPSSINTKFAGGQQHPSTTSSTTMMAAADQFNTTGTGYNQAAAFLTQLQSSMNPNNDNNMAMAANFLNNLQANEIAAAAAMANSSLFNANNVAAAAAFDAQLLRDILESGAAAAAAAAAAVSTANNNITTNSLVAMQSNVESKDKTQLASSNEQSLHSSKHSYPLSTTNDASELNKSSRNGSVSTGNKHRFSVDDLDGCARNLLFDYIADPNINSINLMEQSCLGTSSTPSSTTIHDEHAINNDPTAAAAAGGGSEEKNRQRTDDDDQLAKQVDHQSHEANDYAVVYDDDPVKQAESSHTENNNDPKMIRATSLAESSGIDDNNNDDDDDDDDDDCRSEVVVTPTTADDDIERDGNLVKEERRITRGRPPLHSLHSNAVVTLSQQQTRSNQCTTTTVNNNSSLGSTSSSSTSSSSSSPSAEETISLDRFSSLSANRKQQQRDSNCDQDVVNDDYIENIQNNSIDRSNENLCSNMLLETVPNTNTTVTSINNRLRSQPMMKSDIDDDDDVETANGGHHPGGDDSNNKATTVTQSSMTTTNGPSAGIIINGCKKRKLYQPQQSSKMLNTSNGSIDTEDDMEDDDVGDGDVLDDDDDDGDGDGDGDDDEEANSNKRRRRSLIGVEDITAGGATEAELDDEGYDESGIHQEQQHQQSLRQRPRSIEQQQKSSESNVNINNKELDLSSNNNININNNNNNNESQAVTGMTTTGRTLNNMNMENAQNSSSPSTLSTTTQQQSKANQSTNGRSSSTPSYNNNNNPQRSSPVTNVMMMNTMMSMNNNNDNNNHSDCDMMQMFAAAAAADSFGGHISPSSSSHGQQQQLSSVSEKFCKIYDMDLFVETVTSQVIQSMTRIVANSIRSQLEAQQQQTQQQNHQRSSLKDQNHTTVPKLGATTDLLAQMLDAKYSRQIKMASSPNNNGHHKNGRDTAGSPFVMAAAASSLETSPINKPSSFVYPPNAGGYYGKQASGVYGRDTPVMMVNMNGVRDTTPASSASNVYGGRVVDTTAAVSPVMAAEQTEAISLVVGPAKKRRNKVTDSRLPVRTPTRITRNVNDDHIRETSSVSPPILTNYPAAAATANSLPVSLASLQHASEFFDPTTAAATINTSAKTFPFAEQAAAARLAGTLFNVDDVDQLKNSLTASTNGSSMNGAATGTDAVANAVAAAATAHHLRMFVASRASPDSMSGGYAGAVLSSYGRGSGTGSENGGDGSETNDTQSIYDPSMPMISFSNNQTARFHSNPLTDSMSLTSLHTSTLSPMHLRKAKLMFFYVRYPSSSILKMFFPDIKFNKNNTAQLVKWFSNFREFYYIQMEKYARQALSEGIKSADDLHVTDDCELLRVLNLHYNRSNHIAIPENFRSVSETTLREFFKSLQQNKDTEQSWKKAIYKIIARLDDNVPEYFKNPNFMEQLE</sequence>
<feature type="compositionally biased region" description="Low complexity" evidence="9">
    <location>
        <begin position="853"/>
        <end position="863"/>
    </location>
</feature>
<name>A0A922L4B5_DERFA</name>
<feature type="compositionally biased region" description="Low complexity" evidence="9">
    <location>
        <begin position="184"/>
        <end position="200"/>
    </location>
</feature>
<protein>
    <recommendedName>
        <fullName evidence="8">Homeobox protein prospero</fullName>
    </recommendedName>
</protein>
<feature type="region of interest" description="Disordered" evidence="9">
    <location>
        <begin position="83"/>
        <end position="246"/>
    </location>
</feature>
<feature type="compositionally biased region" description="Basic and acidic residues" evidence="9">
    <location>
        <begin position="580"/>
        <end position="606"/>
    </location>
</feature>
<feature type="compositionally biased region" description="Basic residues" evidence="9">
    <location>
        <begin position="83"/>
        <end position="92"/>
    </location>
</feature>
<feature type="compositionally biased region" description="Polar residues" evidence="9">
    <location>
        <begin position="699"/>
        <end position="713"/>
    </location>
</feature>
<feature type="compositionally biased region" description="Low complexity" evidence="9">
    <location>
        <begin position="52"/>
        <end position="61"/>
    </location>
</feature>
<evidence type="ECO:0000259" key="10">
    <source>
        <dbReference type="PROSITE" id="PS51818"/>
    </source>
</evidence>
<feature type="compositionally biased region" description="Low complexity" evidence="9">
    <location>
        <begin position="153"/>
        <end position="167"/>
    </location>
</feature>
<dbReference type="GO" id="GO:0000981">
    <property type="term" value="F:DNA-binding transcription factor activity, RNA polymerase II-specific"/>
    <property type="evidence" value="ECO:0007669"/>
    <property type="project" value="TreeGrafter"/>
</dbReference>
<dbReference type="Pfam" id="PF05044">
    <property type="entry name" value="HPD"/>
    <property type="match status" value="1"/>
</dbReference>
<feature type="compositionally biased region" description="Polar residues" evidence="9">
    <location>
        <begin position="882"/>
        <end position="897"/>
    </location>
</feature>
<dbReference type="Gene3D" id="1.10.10.500">
    <property type="entry name" value="Homeo-prospero domain"/>
    <property type="match status" value="1"/>
</dbReference>
<dbReference type="PANTHER" id="PTHR12198">
    <property type="entry name" value="HOMEOBOX PROTEIN PROSPERO/PROX-1/CEH-26"/>
    <property type="match status" value="1"/>
</dbReference>